<evidence type="ECO:0000313" key="4">
    <source>
        <dbReference type="EMBL" id="KKK75629.1"/>
    </source>
</evidence>
<evidence type="ECO:0000256" key="1">
    <source>
        <dbReference type="ARBA" id="ARBA00022603"/>
    </source>
</evidence>
<dbReference type="InterPro" id="IPR012327">
    <property type="entry name" value="MeTrfase_D12"/>
</dbReference>
<dbReference type="GO" id="GO:1904047">
    <property type="term" value="F:S-adenosyl-L-methionine binding"/>
    <property type="evidence" value="ECO:0007669"/>
    <property type="project" value="TreeGrafter"/>
</dbReference>
<keyword evidence="3" id="KW-0949">S-adenosyl-L-methionine</keyword>
<proteinExistence type="predicted"/>
<reference evidence="4" key="1">
    <citation type="journal article" date="2015" name="Nature">
        <title>Complex archaea that bridge the gap between prokaryotes and eukaryotes.</title>
        <authorList>
            <person name="Spang A."/>
            <person name="Saw J.H."/>
            <person name="Jorgensen S.L."/>
            <person name="Zaremba-Niedzwiedzka K."/>
            <person name="Martijn J."/>
            <person name="Lind A.E."/>
            <person name="van Eijk R."/>
            <person name="Schleper C."/>
            <person name="Guy L."/>
            <person name="Ettema T.J."/>
        </authorList>
    </citation>
    <scope>NUCLEOTIDE SEQUENCE</scope>
</reference>
<evidence type="ECO:0000256" key="2">
    <source>
        <dbReference type="ARBA" id="ARBA00022679"/>
    </source>
</evidence>
<accession>A0A0F9AAV4</accession>
<evidence type="ECO:0008006" key="5">
    <source>
        <dbReference type="Google" id="ProtNLM"/>
    </source>
</evidence>
<dbReference type="PANTHER" id="PTHR30481:SF4">
    <property type="entry name" value="SITE-SPECIFIC DNA-METHYLTRANSFERASE (ADENINE-SPECIFIC)"/>
    <property type="match status" value="1"/>
</dbReference>
<dbReference type="GO" id="GO:0006298">
    <property type="term" value="P:mismatch repair"/>
    <property type="evidence" value="ECO:0007669"/>
    <property type="project" value="TreeGrafter"/>
</dbReference>
<dbReference type="GO" id="GO:0032259">
    <property type="term" value="P:methylation"/>
    <property type="evidence" value="ECO:0007669"/>
    <property type="project" value="UniProtKB-KW"/>
</dbReference>
<keyword evidence="2" id="KW-0808">Transferase</keyword>
<organism evidence="4">
    <name type="scientific">marine sediment metagenome</name>
    <dbReference type="NCBI Taxonomy" id="412755"/>
    <lineage>
        <taxon>unclassified sequences</taxon>
        <taxon>metagenomes</taxon>
        <taxon>ecological metagenomes</taxon>
    </lineage>
</organism>
<dbReference type="GO" id="GO:0009307">
    <property type="term" value="P:DNA restriction-modification system"/>
    <property type="evidence" value="ECO:0007669"/>
    <property type="project" value="InterPro"/>
</dbReference>
<comment type="caution">
    <text evidence="4">The sequence shown here is derived from an EMBL/GenBank/DDBJ whole genome shotgun (WGS) entry which is preliminary data.</text>
</comment>
<dbReference type="EMBL" id="LAZR01055776">
    <property type="protein sequence ID" value="KKK75629.1"/>
    <property type="molecule type" value="Genomic_DNA"/>
</dbReference>
<dbReference type="AlphaFoldDB" id="A0A0F9AAV4"/>
<dbReference type="Gene3D" id="3.40.50.150">
    <property type="entry name" value="Vaccinia Virus protein VP39"/>
    <property type="match status" value="1"/>
</dbReference>
<dbReference type="Pfam" id="PF02086">
    <property type="entry name" value="MethyltransfD12"/>
    <property type="match status" value="1"/>
</dbReference>
<dbReference type="SUPFAM" id="SSF53335">
    <property type="entry name" value="S-adenosyl-L-methionine-dependent methyltransferases"/>
    <property type="match status" value="1"/>
</dbReference>
<evidence type="ECO:0000256" key="3">
    <source>
        <dbReference type="ARBA" id="ARBA00022691"/>
    </source>
</evidence>
<dbReference type="InterPro" id="IPR029063">
    <property type="entry name" value="SAM-dependent_MTases_sf"/>
</dbReference>
<dbReference type="GO" id="GO:0043565">
    <property type="term" value="F:sequence-specific DNA binding"/>
    <property type="evidence" value="ECO:0007669"/>
    <property type="project" value="TreeGrafter"/>
</dbReference>
<feature type="non-terminal residue" evidence="4">
    <location>
        <position position="1"/>
    </location>
</feature>
<keyword evidence="1" id="KW-0489">Methyltransferase</keyword>
<gene>
    <name evidence="4" type="ORF">LCGC14_2871810</name>
</gene>
<dbReference type="GO" id="GO:0009007">
    <property type="term" value="F:site-specific DNA-methyltransferase (adenine-specific) activity"/>
    <property type="evidence" value="ECO:0007669"/>
    <property type="project" value="UniProtKB-EC"/>
</dbReference>
<sequence>QEPAEDEMEKARRLWIRCFQGRGSSSRKSGWRFQPSQFGKSRWNTHHPVLAARVHGLVDIAFRLRLVQIEKADFGDCIGRWDRPSTLFYVDPPYTNEHRETSKNLYRHEMDDAHHVFLADQLRNIKGMAVVSGYPGLNDNLYEGWKRVERVAYGERQKRVLECLWISPPAEAAFTESAV</sequence>
<dbReference type="PANTHER" id="PTHR30481">
    <property type="entry name" value="DNA ADENINE METHYLASE"/>
    <property type="match status" value="1"/>
</dbReference>
<name>A0A0F9AAV4_9ZZZZ</name>
<protein>
    <recommendedName>
        <fullName evidence="5">DNA adenine methylase</fullName>
    </recommendedName>
</protein>